<dbReference type="PANTHER" id="PTHR43179:SF7">
    <property type="entry name" value="RHAMNOSYLTRANSFERASE WBBL"/>
    <property type="match status" value="1"/>
</dbReference>
<proteinExistence type="predicted"/>
<dbReference type="OrthoDB" id="9771846at2"/>
<dbReference type="InterPro" id="IPR029044">
    <property type="entry name" value="Nucleotide-diphossugar_trans"/>
</dbReference>
<dbReference type="Pfam" id="PF00535">
    <property type="entry name" value="Glycos_transf_2"/>
    <property type="match status" value="1"/>
</dbReference>
<reference evidence="2 3" key="1">
    <citation type="submission" date="2019-03" db="EMBL/GenBank/DDBJ databases">
        <title>Genomic Encyclopedia of Type Strains, Phase IV (KMG-IV): sequencing the most valuable type-strain genomes for metagenomic binning, comparative biology and taxonomic classification.</title>
        <authorList>
            <person name="Goeker M."/>
        </authorList>
    </citation>
    <scope>NUCLEOTIDE SEQUENCE [LARGE SCALE GENOMIC DNA]</scope>
    <source>
        <strain evidence="2 3">DSM 44684</strain>
    </source>
</reference>
<keyword evidence="3" id="KW-1185">Reference proteome</keyword>
<dbReference type="EMBL" id="SMFR01000013">
    <property type="protein sequence ID" value="TCJ88104.1"/>
    <property type="molecule type" value="Genomic_DNA"/>
</dbReference>
<gene>
    <name evidence="2" type="ORF">DFR71_6646</name>
</gene>
<evidence type="ECO:0000313" key="2">
    <source>
        <dbReference type="EMBL" id="TCJ88104.1"/>
    </source>
</evidence>
<comment type="caution">
    <text evidence="2">The sequence shown here is derived from an EMBL/GenBank/DDBJ whole genome shotgun (WGS) entry which is preliminary data.</text>
</comment>
<sequence length="323" mass="36703">MSTPTTALGVVIVTYNNAPDLPQCLDALQSHAGEAWVVVRDCGSSDLTIEIAERHPVVNQVLAGTNVGFGAACNEAVDSLGPDVEMVLLLNPDTSIDCDLADLLEYVARFGEFGCVGIQQQSFDGDLVWSWDKFPTVPLEWQKARKKPLLQRSPAGYTDDRRVDWNMGAFLLIPRAAFVLAGGFDKGFFLFYEEIDLQQRLARLGRQTHYVNKFHYRHDRSDKATLWREVLRLNSRRAYDRKWLSRFETLQCQVAQSYRWIQDVIRPQRDRDRRLVIPRLLATWGLIRAVVPPEEIEGGVDSWSSVRPFWAESGKPAPRNVAQ</sequence>
<organism evidence="2 3">
    <name type="scientific">Nocardia alba</name>
    <dbReference type="NCBI Taxonomy" id="225051"/>
    <lineage>
        <taxon>Bacteria</taxon>
        <taxon>Bacillati</taxon>
        <taxon>Actinomycetota</taxon>
        <taxon>Actinomycetes</taxon>
        <taxon>Mycobacteriales</taxon>
        <taxon>Nocardiaceae</taxon>
        <taxon>Nocardia</taxon>
    </lineage>
</organism>
<evidence type="ECO:0000313" key="3">
    <source>
        <dbReference type="Proteomes" id="UP000294856"/>
    </source>
</evidence>
<feature type="domain" description="Glycosyltransferase 2-like" evidence="1">
    <location>
        <begin position="10"/>
        <end position="146"/>
    </location>
</feature>
<keyword evidence="2" id="KW-0808">Transferase</keyword>
<dbReference type="AlphaFoldDB" id="A0A4R1F6B9"/>
<dbReference type="InterPro" id="IPR001173">
    <property type="entry name" value="Glyco_trans_2-like"/>
</dbReference>
<dbReference type="Proteomes" id="UP000294856">
    <property type="component" value="Unassembled WGS sequence"/>
</dbReference>
<accession>A0A4R1F6B9</accession>
<dbReference type="Gene3D" id="3.90.550.10">
    <property type="entry name" value="Spore Coat Polysaccharide Biosynthesis Protein SpsA, Chain A"/>
    <property type="match status" value="1"/>
</dbReference>
<dbReference type="STRING" id="1210063.GCA_001612665_06519"/>
<evidence type="ECO:0000259" key="1">
    <source>
        <dbReference type="Pfam" id="PF00535"/>
    </source>
</evidence>
<dbReference type="GO" id="GO:0016740">
    <property type="term" value="F:transferase activity"/>
    <property type="evidence" value="ECO:0007669"/>
    <property type="project" value="UniProtKB-KW"/>
</dbReference>
<dbReference type="PANTHER" id="PTHR43179">
    <property type="entry name" value="RHAMNOSYLTRANSFERASE WBBL"/>
    <property type="match status" value="1"/>
</dbReference>
<name>A0A4R1F6B9_9NOCA</name>
<protein>
    <submittedName>
        <fullName evidence="2">GT2 family glycosyltransferase</fullName>
    </submittedName>
</protein>
<dbReference type="SUPFAM" id="SSF53448">
    <property type="entry name" value="Nucleotide-diphospho-sugar transferases"/>
    <property type="match status" value="1"/>
</dbReference>